<dbReference type="AlphaFoldDB" id="A0AAE2ZVD0"/>
<evidence type="ECO:0000313" key="10">
    <source>
        <dbReference type="Proteomes" id="UP001197795"/>
    </source>
</evidence>
<evidence type="ECO:0000313" key="9">
    <source>
        <dbReference type="EMBL" id="MCC2118016.1"/>
    </source>
</evidence>
<evidence type="ECO:0000256" key="1">
    <source>
        <dbReference type="ARBA" id="ARBA00000085"/>
    </source>
</evidence>
<keyword evidence="9" id="KW-0547">Nucleotide-binding</keyword>
<dbReference type="Proteomes" id="UP001197795">
    <property type="component" value="Unassembled WGS sequence"/>
</dbReference>
<dbReference type="InterPro" id="IPR003594">
    <property type="entry name" value="HATPase_dom"/>
</dbReference>
<keyword evidence="6" id="KW-0418">Kinase</keyword>
<protein>
    <recommendedName>
        <fullName evidence="3">histidine kinase</fullName>
        <ecNumber evidence="3">2.7.13.3</ecNumber>
    </recommendedName>
</protein>
<dbReference type="PROSITE" id="PS50109">
    <property type="entry name" value="HIS_KIN"/>
    <property type="match status" value="1"/>
</dbReference>
<keyword evidence="7" id="KW-0902">Two-component regulatory system</keyword>
<sequence length="115" mass="13002">MQDKRWLGEAVINVLDNAVKYSPGGSKIFIRLQKRNDLVRMEIEDQGIGIPQNEYHKIFQRFYRGSSKEVMEKSGTGIGLFLSREIIEKHAGTITVTSGKKKKGSTFVIQLPYVG</sequence>
<keyword evidence="9" id="KW-0067">ATP-binding</keyword>
<keyword evidence="4" id="KW-0597">Phosphoprotein</keyword>
<evidence type="ECO:0000259" key="8">
    <source>
        <dbReference type="PROSITE" id="PS50109"/>
    </source>
</evidence>
<dbReference type="FunFam" id="3.30.565.10:FF:000006">
    <property type="entry name" value="Sensor histidine kinase WalK"/>
    <property type="match status" value="1"/>
</dbReference>
<dbReference type="EC" id="2.7.13.3" evidence="3"/>
<dbReference type="Pfam" id="PF02518">
    <property type="entry name" value="HATPase_c"/>
    <property type="match status" value="1"/>
</dbReference>
<proteinExistence type="predicted"/>
<comment type="catalytic activity">
    <reaction evidence="1">
        <text>ATP + protein L-histidine = ADP + protein N-phospho-L-histidine.</text>
        <dbReference type="EC" id="2.7.13.3"/>
    </reaction>
</comment>
<accession>A0AAE2ZVD0</accession>
<keyword evidence="10" id="KW-1185">Reference proteome</keyword>
<dbReference type="InterPro" id="IPR004358">
    <property type="entry name" value="Sig_transdc_His_kin-like_C"/>
</dbReference>
<evidence type="ECO:0000256" key="7">
    <source>
        <dbReference type="ARBA" id="ARBA00023012"/>
    </source>
</evidence>
<comment type="caution">
    <text evidence="9">The sequence shown here is derived from an EMBL/GenBank/DDBJ whole genome shotgun (WGS) entry which is preliminary data.</text>
</comment>
<dbReference type="GO" id="GO:0016020">
    <property type="term" value="C:membrane"/>
    <property type="evidence" value="ECO:0007669"/>
    <property type="project" value="UniProtKB-SubCell"/>
</dbReference>
<evidence type="ECO:0000256" key="6">
    <source>
        <dbReference type="ARBA" id="ARBA00022777"/>
    </source>
</evidence>
<reference evidence="9 10" key="1">
    <citation type="submission" date="2021-10" db="EMBL/GenBank/DDBJ databases">
        <title>Anaerobic single-cell dispensing facilitates the cultivation of human gut bacteria.</title>
        <authorList>
            <person name="Afrizal A."/>
        </authorList>
    </citation>
    <scope>NUCLEOTIDE SEQUENCE [LARGE SCALE GENOMIC DNA]</scope>
    <source>
        <strain evidence="9 10">CLA-AA-H273</strain>
    </source>
</reference>
<evidence type="ECO:0000256" key="2">
    <source>
        <dbReference type="ARBA" id="ARBA00004370"/>
    </source>
</evidence>
<evidence type="ECO:0000256" key="5">
    <source>
        <dbReference type="ARBA" id="ARBA00022679"/>
    </source>
</evidence>
<keyword evidence="5" id="KW-0808">Transferase</keyword>
<dbReference type="CDD" id="cd00075">
    <property type="entry name" value="HATPase"/>
    <property type="match status" value="1"/>
</dbReference>
<dbReference type="GO" id="GO:0000155">
    <property type="term" value="F:phosphorelay sensor kinase activity"/>
    <property type="evidence" value="ECO:0007669"/>
    <property type="project" value="TreeGrafter"/>
</dbReference>
<name>A0AAE2ZVD0_9FIRM</name>
<feature type="domain" description="Histidine kinase" evidence="8">
    <location>
        <begin position="1"/>
        <end position="115"/>
    </location>
</feature>
<comment type="subcellular location">
    <subcellularLocation>
        <location evidence="2">Membrane</location>
    </subcellularLocation>
</comment>
<dbReference type="SUPFAM" id="SSF55874">
    <property type="entry name" value="ATPase domain of HSP90 chaperone/DNA topoisomerase II/histidine kinase"/>
    <property type="match status" value="1"/>
</dbReference>
<dbReference type="InterPro" id="IPR036890">
    <property type="entry name" value="HATPase_C_sf"/>
</dbReference>
<dbReference type="PANTHER" id="PTHR43547:SF2">
    <property type="entry name" value="HYBRID SIGNAL TRANSDUCTION HISTIDINE KINASE C"/>
    <property type="match status" value="1"/>
</dbReference>
<evidence type="ECO:0000256" key="3">
    <source>
        <dbReference type="ARBA" id="ARBA00012438"/>
    </source>
</evidence>
<dbReference type="InterPro" id="IPR005467">
    <property type="entry name" value="His_kinase_dom"/>
</dbReference>
<organism evidence="9 10">
    <name type="scientific">Waltera acetigignens</name>
    <dbReference type="NCBI Taxonomy" id="2981769"/>
    <lineage>
        <taxon>Bacteria</taxon>
        <taxon>Bacillati</taxon>
        <taxon>Bacillota</taxon>
        <taxon>Clostridia</taxon>
        <taxon>Lachnospirales</taxon>
        <taxon>Lachnospiraceae</taxon>
        <taxon>Waltera</taxon>
    </lineage>
</organism>
<dbReference type="PANTHER" id="PTHR43547">
    <property type="entry name" value="TWO-COMPONENT HISTIDINE KINASE"/>
    <property type="match status" value="1"/>
</dbReference>
<gene>
    <name evidence="9" type="ORF">LKD75_00170</name>
</gene>
<dbReference type="Gene3D" id="3.30.565.10">
    <property type="entry name" value="Histidine kinase-like ATPase, C-terminal domain"/>
    <property type="match status" value="1"/>
</dbReference>
<dbReference type="PRINTS" id="PR00344">
    <property type="entry name" value="BCTRLSENSOR"/>
</dbReference>
<dbReference type="GO" id="GO:0005524">
    <property type="term" value="F:ATP binding"/>
    <property type="evidence" value="ECO:0007669"/>
    <property type="project" value="UniProtKB-KW"/>
</dbReference>
<dbReference type="EMBL" id="JAJEPV010000001">
    <property type="protein sequence ID" value="MCC2118016.1"/>
    <property type="molecule type" value="Genomic_DNA"/>
</dbReference>
<dbReference type="SMART" id="SM00387">
    <property type="entry name" value="HATPase_c"/>
    <property type="match status" value="1"/>
</dbReference>
<evidence type="ECO:0000256" key="4">
    <source>
        <dbReference type="ARBA" id="ARBA00022553"/>
    </source>
</evidence>